<evidence type="ECO:0000313" key="1">
    <source>
        <dbReference type="EMBL" id="MEJ8655389.1"/>
    </source>
</evidence>
<accession>A0ACC6QAM5</accession>
<organism evidence="1 2">
    <name type="scientific">Streptomyces pratisoli</name>
    <dbReference type="NCBI Taxonomy" id="3139917"/>
    <lineage>
        <taxon>Bacteria</taxon>
        <taxon>Bacillati</taxon>
        <taxon>Actinomycetota</taxon>
        <taxon>Actinomycetes</taxon>
        <taxon>Kitasatosporales</taxon>
        <taxon>Streptomycetaceae</taxon>
        <taxon>Streptomyces</taxon>
    </lineage>
</organism>
<keyword evidence="1" id="KW-0378">Hydrolase</keyword>
<dbReference type="EMBL" id="JBBKAI010000002">
    <property type="protein sequence ID" value="MEJ8655389.1"/>
    <property type="molecule type" value="Genomic_DNA"/>
</dbReference>
<keyword evidence="2" id="KW-1185">Reference proteome</keyword>
<gene>
    <name evidence="1" type="ORF">WKI58_02405</name>
</gene>
<proteinExistence type="predicted"/>
<sequence length="291" mass="31190">MVPHRSVLRRLIGTCAALAACVGAAAAPAGVEEPPSLVDPATPAGVQPLGSTARAAQALVFSDEFTGTSLDTSKWTARDQERTESSRTDGIRWWYKPANVRVITSDGGNLAIDLTRLADKQYAGGRVDSQGKFDYTHGTLEARVHTPYATNGHLAAVWLQASGGHGSTPGTAADGAEYDITETADQADTYPVTIHYDGYAADHKQSSATVGAPGLHSSWYHTYGMSWTPTRIQFTYDGAVVRTVTDPELISLVREFPILSHEVLQFADGSVTNAPLDSSSTVYVDHIRVWQ</sequence>
<name>A0ACC6QAM5_9ACTN</name>
<comment type="caution">
    <text evidence="1">The sequence shown here is derived from an EMBL/GenBank/DDBJ whole genome shotgun (WGS) entry which is preliminary data.</text>
</comment>
<evidence type="ECO:0000313" key="2">
    <source>
        <dbReference type="Proteomes" id="UP001375539"/>
    </source>
</evidence>
<protein>
    <submittedName>
        <fullName evidence="1">Glycoside hydrolase family 16 protein</fullName>
    </submittedName>
</protein>
<reference evidence="1" key="1">
    <citation type="submission" date="2024-03" db="EMBL/GenBank/DDBJ databases">
        <title>Novel Streptomyces species of biotechnological and ecological value are a feature of Machair soil.</title>
        <authorList>
            <person name="Prole J.R."/>
            <person name="Goodfellow M."/>
            <person name="Allenby N."/>
            <person name="Ward A.C."/>
        </authorList>
    </citation>
    <scope>NUCLEOTIDE SEQUENCE</scope>
    <source>
        <strain evidence="1">MS1.AVA.4</strain>
    </source>
</reference>
<dbReference type="Proteomes" id="UP001375539">
    <property type="component" value="Unassembled WGS sequence"/>
</dbReference>